<keyword evidence="3" id="KW-1185">Reference proteome</keyword>
<sequence length="195" mass="22062">MRIQDGVAVPVRHILFIIIGRGWWWFTTVQKLPLESGCPPSRIPGSMIHINEVGSTSRARNESASFKRESHYPPNRSFKEFEANFRHRASGHRIVGYETEFERQEVWEAERPFGASIIRHEAIVSLLTPVDVHVKRFSRSLDVTPLRVSGYPLNSSLGLGLTWFCLLLNTAISLAVTYLSKIFSLTQDVCLKAGP</sequence>
<comment type="caution">
    <text evidence="2">The sequence shown here is derived from an EMBL/GenBank/DDBJ whole genome shotgun (WGS) entry which is preliminary data.</text>
</comment>
<keyword evidence="1" id="KW-0812">Transmembrane</keyword>
<organism evidence="2 3">
    <name type="scientific">Tanacetum coccineum</name>
    <dbReference type="NCBI Taxonomy" id="301880"/>
    <lineage>
        <taxon>Eukaryota</taxon>
        <taxon>Viridiplantae</taxon>
        <taxon>Streptophyta</taxon>
        <taxon>Embryophyta</taxon>
        <taxon>Tracheophyta</taxon>
        <taxon>Spermatophyta</taxon>
        <taxon>Magnoliopsida</taxon>
        <taxon>eudicotyledons</taxon>
        <taxon>Gunneridae</taxon>
        <taxon>Pentapetalae</taxon>
        <taxon>asterids</taxon>
        <taxon>campanulids</taxon>
        <taxon>Asterales</taxon>
        <taxon>Asteraceae</taxon>
        <taxon>Asteroideae</taxon>
        <taxon>Anthemideae</taxon>
        <taxon>Anthemidinae</taxon>
        <taxon>Tanacetum</taxon>
    </lineage>
</organism>
<dbReference type="EMBL" id="BQNB010015476">
    <property type="protein sequence ID" value="GJT40471.1"/>
    <property type="molecule type" value="Genomic_DNA"/>
</dbReference>
<accession>A0ABQ5DQD2</accession>
<gene>
    <name evidence="2" type="ORF">Tco_0940336</name>
</gene>
<feature type="transmembrane region" description="Helical" evidence="1">
    <location>
        <begin position="157"/>
        <end position="179"/>
    </location>
</feature>
<protein>
    <submittedName>
        <fullName evidence="2">Uncharacterized protein</fullName>
    </submittedName>
</protein>
<reference evidence="2" key="2">
    <citation type="submission" date="2022-01" db="EMBL/GenBank/DDBJ databases">
        <authorList>
            <person name="Yamashiro T."/>
            <person name="Shiraishi A."/>
            <person name="Satake H."/>
            <person name="Nakayama K."/>
        </authorList>
    </citation>
    <scope>NUCLEOTIDE SEQUENCE</scope>
</reference>
<evidence type="ECO:0000256" key="1">
    <source>
        <dbReference type="SAM" id="Phobius"/>
    </source>
</evidence>
<evidence type="ECO:0000313" key="2">
    <source>
        <dbReference type="EMBL" id="GJT40471.1"/>
    </source>
</evidence>
<reference evidence="2" key="1">
    <citation type="journal article" date="2022" name="Int. J. Mol. Sci.">
        <title>Draft Genome of Tanacetum Coccineum: Genomic Comparison of Closely Related Tanacetum-Family Plants.</title>
        <authorList>
            <person name="Yamashiro T."/>
            <person name="Shiraishi A."/>
            <person name="Nakayama K."/>
            <person name="Satake H."/>
        </authorList>
    </citation>
    <scope>NUCLEOTIDE SEQUENCE</scope>
</reference>
<keyword evidence="1" id="KW-0472">Membrane</keyword>
<dbReference type="Proteomes" id="UP001151760">
    <property type="component" value="Unassembled WGS sequence"/>
</dbReference>
<keyword evidence="1" id="KW-1133">Transmembrane helix</keyword>
<name>A0ABQ5DQD2_9ASTR</name>
<proteinExistence type="predicted"/>
<evidence type="ECO:0000313" key="3">
    <source>
        <dbReference type="Proteomes" id="UP001151760"/>
    </source>
</evidence>